<evidence type="ECO:0000256" key="1">
    <source>
        <dbReference type="SAM" id="Phobius"/>
    </source>
</evidence>
<evidence type="ECO:0000313" key="2">
    <source>
        <dbReference type="EMBL" id="KAL3832617.1"/>
    </source>
</evidence>
<comment type="caution">
    <text evidence="2">The sequence shown here is derived from an EMBL/GenBank/DDBJ whole genome shotgun (WGS) entry which is preliminary data.</text>
</comment>
<keyword evidence="3" id="KW-1185">Reference proteome</keyword>
<reference evidence="2 3" key="1">
    <citation type="submission" date="2024-11" db="EMBL/GenBank/DDBJ databases">
        <title>Chromosome-level genome assembly of the freshwater bivalve Anodonta woodiana.</title>
        <authorList>
            <person name="Chen X."/>
        </authorList>
    </citation>
    <scope>NUCLEOTIDE SEQUENCE [LARGE SCALE GENOMIC DNA]</scope>
    <source>
        <strain evidence="2">MN2024</strain>
        <tissue evidence="2">Gills</tissue>
    </source>
</reference>
<feature type="transmembrane region" description="Helical" evidence="1">
    <location>
        <begin position="127"/>
        <end position="154"/>
    </location>
</feature>
<gene>
    <name evidence="2" type="ORF">ACJMK2_024247</name>
</gene>
<dbReference type="EMBL" id="JBJQND010000019">
    <property type="protein sequence ID" value="KAL3832617.1"/>
    <property type="molecule type" value="Genomic_DNA"/>
</dbReference>
<keyword evidence="1" id="KW-0472">Membrane</keyword>
<accession>A0ABD3T735</accession>
<keyword evidence="1" id="KW-1133">Transmembrane helix</keyword>
<sequence>MTLGLDGNTDRLNTAFCITIEENHLDSSIVLTLTCEDNVSRSSTAISTSPTVITSRNMVHHKNTSQPLTRRETRTSLAKTETANTVEASAGNINVTNGPKANNTHTLTTITTNDPGESRFHTQKDEIVVGAAVGGSCGGVVLVIVIIVIIFICYKRRIKNKYRQSKEPASVYTELEFGSRDGQNDNPVYSAIEPQQIYINIVH</sequence>
<evidence type="ECO:0008006" key="4">
    <source>
        <dbReference type="Google" id="ProtNLM"/>
    </source>
</evidence>
<keyword evidence="1" id="KW-0812">Transmembrane</keyword>
<protein>
    <recommendedName>
        <fullName evidence="4">Mid2 domain-containing protein</fullName>
    </recommendedName>
</protein>
<organism evidence="2 3">
    <name type="scientific">Sinanodonta woodiana</name>
    <name type="common">Chinese pond mussel</name>
    <name type="synonym">Anodonta woodiana</name>
    <dbReference type="NCBI Taxonomy" id="1069815"/>
    <lineage>
        <taxon>Eukaryota</taxon>
        <taxon>Metazoa</taxon>
        <taxon>Spiralia</taxon>
        <taxon>Lophotrochozoa</taxon>
        <taxon>Mollusca</taxon>
        <taxon>Bivalvia</taxon>
        <taxon>Autobranchia</taxon>
        <taxon>Heteroconchia</taxon>
        <taxon>Palaeoheterodonta</taxon>
        <taxon>Unionida</taxon>
        <taxon>Unionoidea</taxon>
        <taxon>Unionidae</taxon>
        <taxon>Unioninae</taxon>
        <taxon>Sinanodonta</taxon>
    </lineage>
</organism>
<proteinExistence type="predicted"/>
<evidence type="ECO:0000313" key="3">
    <source>
        <dbReference type="Proteomes" id="UP001634394"/>
    </source>
</evidence>
<dbReference type="Proteomes" id="UP001634394">
    <property type="component" value="Unassembled WGS sequence"/>
</dbReference>
<name>A0ABD3T735_SINWO</name>
<dbReference type="AlphaFoldDB" id="A0ABD3T735"/>